<dbReference type="GO" id="GO:0005524">
    <property type="term" value="F:ATP binding"/>
    <property type="evidence" value="ECO:0007669"/>
    <property type="project" value="UniProtKB-KW"/>
</dbReference>
<dbReference type="InterPro" id="IPR002197">
    <property type="entry name" value="HTH_Fis"/>
</dbReference>
<dbReference type="Gene3D" id="3.30.450.40">
    <property type="match status" value="1"/>
</dbReference>
<accession>K8X8A5</accession>
<protein>
    <submittedName>
        <fullName evidence="6">Transcriptional regulator</fullName>
    </submittedName>
</protein>
<feature type="domain" description="Sigma-54 factor interaction" evidence="5">
    <location>
        <begin position="461"/>
        <end position="522"/>
    </location>
</feature>
<dbReference type="PANTHER" id="PTHR32071">
    <property type="entry name" value="TRANSCRIPTIONAL REGULATORY PROTEIN"/>
    <property type="match status" value="1"/>
</dbReference>
<evidence type="ECO:0000256" key="3">
    <source>
        <dbReference type="ARBA" id="ARBA00023015"/>
    </source>
</evidence>
<dbReference type="PRINTS" id="PR01590">
    <property type="entry name" value="HTHFIS"/>
</dbReference>
<evidence type="ECO:0000259" key="5">
    <source>
        <dbReference type="PROSITE" id="PS50045"/>
    </source>
</evidence>
<dbReference type="AlphaFoldDB" id="K8X8A5"/>
<dbReference type="InterPro" id="IPR029016">
    <property type="entry name" value="GAF-like_dom_sf"/>
</dbReference>
<dbReference type="Pfam" id="PF02954">
    <property type="entry name" value="HTH_8"/>
    <property type="match status" value="1"/>
</dbReference>
<dbReference type="SUPFAM" id="SSF46689">
    <property type="entry name" value="Homeodomain-like"/>
    <property type="match status" value="1"/>
</dbReference>
<dbReference type="SUPFAM" id="SSF52540">
    <property type="entry name" value="P-loop containing nucleoside triphosphate hydrolases"/>
    <property type="match status" value="1"/>
</dbReference>
<dbReference type="GO" id="GO:0006355">
    <property type="term" value="P:regulation of DNA-templated transcription"/>
    <property type="evidence" value="ECO:0007669"/>
    <property type="project" value="InterPro"/>
</dbReference>
<organism evidence="6 7">
    <name type="scientific">Rhodococcus opacus M213</name>
    <dbReference type="NCBI Taxonomy" id="1129896"/>
    <lineage>
        <taxon>Bacteria</taxon>
        <taxon>Bacillati</taxon>
        <taxon>Actinomycetota</taxon>
        <taxon>Actinomycetes</taxon>
        <taxon>Mycobacteriales</taxon>
        <taxon>Nocardiaceae</taxon>
        <taxon>Rhodococcus</taxon>
    </lineage>
</organism>
<dbReference type="InterPro" id="IPR009057">
    <property type="entry name" value="Homeodomain-like_sf"/>
</dbReference>
<dbReference type="Proteomes" id="UP000005951">
    <property type="component" value="Unassembled WGS sequence"/>
</dbReference>
<evidence type="ECO:0000313" key="6">
    <source>
        <dbReference type="EMBL" id="EKT77016.1"/>
    </source>
</evidence>
<keyword evidence="3" id="KW-0805">Transcription regulation</keyword>
<keyword evidence="2" id="KW-0067">ATP-binding</keyword>
<dbReference type="GO" id="GO:0043565">
    <property type="term" value="F:sequence-specific DNA binding"/>
    <property type="evidence" value="ECO:0007669"/>
    <property type="project" value="InterPro"/>
</dbReference>
<evidence type="ECO:0000256" key="4">
    <source>
        <dbReference type="ARBA" id="ARBA00023163"/>
    </source>
</evidence>
<gene>
    <name evidence="6" type="ORF">WSS_A39671</name>
</gene>
<keyword evidence="1" id="KW-0547">Nucleotide-binding</keyword>
<reference evidence="6 7" key="1">
    <citation type="journal article" date="2013" name="Genome Announc.">
        <title>Draft Genome Sequence of Rhodococcus opacus Strain M213 Shows a Diverse Catabolic Potential.</title>
        <authorList>
            <person name="Pathak A."/>
            <person name="Green S.J."/>
            <person name="Ogram A."/>
            <person name="Chauhan A."/>
        </authorList>
    </citation>
    <scope>NUCLEOTIDE SEQUENCE [LARGE SCALE GENOMIC DNA]</scope>
    <source>
        <strain evidence="6 7">M213</strain>
    </source>
</reference>
<dbReference type="InterPro" id="IPR058031">
    <property type="entry name" value="AAA_lid_NorR"/>
</dbReference>
<dbReference type="PROSITE" id="PS50045">
    <property type="entry name" value="SIGMA54_INTERACT_4"/>
    <property type="match status" value="1"/>
</dbReference>
<keyword evidence="4" id="KW-0804">Transcription</keyword>
<dbReference type="Gene3D" id="1.10.10.60">
    <property type="entry name" value="Homeodomain-like"/>
    <property type="match status" value="1"/>
</dbReference>
<evidence type="ECO:0000256" key="1">
    <source>
        <dbReference type="ARBA" id="ARBA00022741"/>
    </source>
</evidence>
<dbReference type="RefSeq" id="WP_005264688.1">
    <property type="nucleotide sequence ID" value="NZ_AJYC02000174.1"/>
</dbReference>
<dbReference type="Pfam" id="PF25601">
    <property type="entry name" value="AAA_lid_14"/>
    <property type="match status" value="1"/>
</dbReference>
<comment type="caution">
    <text evidence="6">The sequence shown here is derived from an EMBL/GenBank/DDBJ whole genome shotgun (WGS) entry which is preliminary data.</text>
</comment>
<dbReference type="PANTHER" id="PTHR32071:SF122">
    <property type="entry name" value="SIGMA FACTOR"/>
    <property type="match status" value="1"/>
</dbReference>
<dbReference type="Gene3D" id="1.10.8.60">
    <property type="match status" value="1"/>
</dbReference>
<dbReference type="InterPro" id="IPR027417">
    <property type="entry name" value="P-loop_NTPase"/>
</dbReference>
<dbReference type="EMBL" id="AJYC02000174">
    <property type="protein sequence ID" value="EKT77016.1"/>
    <property type="molecule type" value="Genomic_DNA"/>
</dbReference>
<sequence length="593" mass="64214">MRGGESGRKYSTTSKDLQKARELFLADDDLDSSVRQPISYSWQRSKSLKVRPDQLDLPFVREPNLDCPLVAAAEPVLRQLADGLVDEPVSVILTSADGVILTRITASRRLNRTLDDVQLIPGYSYSEEFAGTNGIGTTLETRQPTLVTGAEHYADCLGQLACAGVPITHPMSGALVGALDLTGWVEDGGPLLATLAKSATAQIEGRLLAQASADQTALLNTYLKACRRSPQTGVLALGDDVVLVNRKLRVALDAQDQGALLEHAVDLSGAPATQRHIVALPSGQTARLSSVEDFGLGARRQMALFYVHLLEIPTSGSPALESIRILPGITGSSASWRRSCQQIARCAREQQWVTVSGEAGSGRASALKAVAIEHIPIRTRIFTVAELADDSAGLPALEQELGQDRFSVILRDIDLLGESQLRTVADLVQGREHAGWIGATIGGTDHNTDLDTLILPHFSHTVTMPALRHRIDDLHSLVPHLLRQLGRGADLSLSPAAMRQLCKYSWPGNVTELRQVLHDVVQRQRSGVVEVEQLPPMCRALSRHTLTQIEALERDAIVRSLEETHGNKKAAATALGISRATIYRKIKEFGIDI</sequence>
<evidence type="ECO:0000313" key="7">
    <source>
        <dbReference type="Proteomes" id="UP000005951"/>
    </source>
</evidence>
<name>K8X8A5_RHOOP</name>
<evidence type="ECO:0000256" key="2">
    <source>
        <dbReference type="ARBA" id="ARBA00022840"/>
    </source>
</evidence>
<dbReference type="InterPro" id="IPR002078">
    <property type="entry name" value="Sigma_54_int"/>
</dbReference>
<proteinExistence type="predicted"/>